<sequence length="281" mass="31355">MPYKSEEIILVDCPRDAIQGILHPISTQKKADHINKLLESEVFDWIDFGSFVSPKAVPQLSDTAEVLRLLNINNKSTKLLTIVVNEKGADAASLFPEITYLGYPFSISESFQKRNTNVGIDEAFSRLKNINEIARNTSKEVVVYISMAFGNPYGDIWSQELVVNWIGKIKALGIKEFSLADTTAEAEISDITTLFKKCIHEFPELRIGSHFHSKKEDSLVKIKAAYAAGCRKFDGALMGYGGCPFAKDDLVGNIPSEDLLDFFERKTDILALKNSFIHLIS</sequence>
<dbReference type="GO" id="GO:0046872">
    <property type="term" value="F:metal ion binding"/>
    <property type="evidence" value="ECO:0007669"/>
    <property type="project" value="UniProtKB-KW"/>
</dbReference>
<comment type="similarity">
    <text evidence="1">Belongs to the HMG-CoA lyase family.</text>
</comment>
<dbReference type="AlphaFoldDB" id="A0AAE3H128"/>
<evidence type="ECO:0000256" key="2">
    <source>
        <dbReference type="ARBA" id="ARBA00022723"/>
    </source>
</evidence>
<accession>A0AAE3H128</accession>
<evidence type="ECO:0000313" key="5">
    <source>
        <dbReference type="EMBL" id="MCP9762958.1"/>
    </source>
</evidence>
<evidence type="ECO:0000256" key="3">
    <source>
        <dbReference type="ARBA" id="ARBA00023239"/>
    </source>
</evidence>
<keyword evidence="3 5" id="KW-0456">Lyase</keyword>
<dbReference type="RefSeq" id="WP_255036737.1">
    <property type="nucleotide sequence ID" value="NZ_RJUF01000018.1"/>
</dbReference>
<evidence type="ECO:0000313" key="6">
    <source>
        <dbReference type="Proteomes" id="UP001204144"/>
    </source>
</evidence>
<protein>
    <submittedName>
        <fullName evidence="5">Hydroxymethylglutaryl-CoA lyase</fullName>
    </submittedName>
</protein>
<dbReference type="GO" id="GO:0046951">
    <property type="term" value="P:ketone body biosynthetic process"/>
    <property type="evidence" value="ECO:0007669"/>
    <property type="project" value="TreeGrafter"/>
</dbReference>
<comment type="caution">
    <text evidence="5">The sequence shown here is derived from an EMBL/GenBank/DDBJ whole genome shotgun (WGS) entry which is preliminary data.</text>
</comment>
<feature type="domain" description="Pyruvate carboxyltransferase" evidence="4">
    <location>
        <begin position="7"/>
        <end position="273"/>
    </location>
</feature>
<dbReference type="Gene3D" id="3.20.20.70">
    <property type="entry name" value="Aldolase class I"/>
    <property type="match status" value="1"/>
</dbReference>
<gene>
    <name evidence="5" type="ORF">EGI31_08320</name>
</gene>
<dbReference type="SUPFAM" id="SSF51569">
    <property type="entry name" value="Aldolase"/>
    <property type="match status" value="1"/>
</dbReference>
<dbReference type="PANTHER" id="PTHR42738">
    <property type="entry name" value="HYDROXYMETHYLGLUTARYL-COA LYASE"/>
    <property type="match status" value="1"/>
</dbReference>
<evidence type="ECO:0000256" key="1">
    <source>
        <dbReference type="ARBA" id="ARBA00009405"/>
    </source>
</evidence>
<reference evidence="5 6" key="1">
    <citation type="submission" date="2018-11" db="EMBL/GenBank/DDBJ databases">
        <title>Novel bacteria species description.</title>
        <authorList>
            <person name="Han J.-H."/>
        </authorList>
    </citation>
    <scope>NUCLEOTIDE SEQUENCE [LARGE SCALE GENOMIC DNA]</scope>
    <source>
        <strain evidence="5 6">KCTC23259</strain>
    </source>
</reference>
<dbReference type="Pfam" id="PF00682">
    <property type="entry name" value="HMGL-like"/>
    <property type="match status" value="1"/>
</dbReference>
<keyword evidence="2" id="KW-0479">Metal-binding</keyword>
<dbReference type="InterPro" id="IPR043594">
    <property type="entry name" value="HMGL"/>
</dbReference>
<proteinExistence type="inferred from homology"/>
<organism evidence="5 6">
    <name type="scientific">Lacihabitans soyangensis</name>
    <dbReference type="NCBI Taxonomy" id="869394"/>
    <lineage>
        <taxon>Bacteria</taxon>
        <taxon>Pseudomonadati</taxon>
        <taxon>Bacteroidota</taxon>
        <taxon>Cytophagia</taxon>
        <taxon>Cytophagales</taxon>
        <taxon>Leadbetterellaceae</taxon>
        <taxon>Lacihabitans</taxon>
    </lineage>
</organism>
<dbReference type="Proteomes" id="UP001204144">
    <property type="component" value="Unassembled WGS sequence"/>
</dbReference>
<dbReference type="GO" id="GO:0006552">
    <property type="term" value="P:L-leucine catabolic process"/>
    <property type="evidence" value="ECO:0007669"/>
    <property type="project" value="TreeGrafter"/>
</dbReference>
<evidence type="ECO:0000259" key="4">
    <source>
        <dbReference type="PROSITE" id="PS50991"/>
    </source>
</evidence>
<name>A0AAE3H128_9BACT</name>
<dbReference type="PANTHER" id="PTHR42738:SF7">
    <property type="entry name" value="HYDROXYMETHYLGLUTARYL-COA LYASE"/>
    <property type="match status" value="1"/>
</dbReference>
<dbReference type="PROSITE" id="PS50991">
    <property type="entry name" value="PYR_CT"/>
    <property type="match status" value="1"/>
</dbReference>
<keyword evidence="6" id="KW-1185">Reference proteome</keyword>
<dbReference type="GO" id="GO:0004419">
    <property type="term" value="F:hydroxymethylglutaryl-CoA lyase activity"/>
    <property type="evidence" value="ECO:0007669"/>
    <property type="project" value="TreeGrafter"/>
</dbReference>
<dbReference type="InterPro" id="IPR000891">
    <property type="entry name" value="PYR_CT"/>
</dbReference>
<dbReference type="InterPro" id="IPR013785">
    <property type="entry name" value="Aldolase_TIM"/>
</dbReference>
<dbReference type="EMBL" id="RJUF01000018">
    <property type="protein sequence ID" value="MCP9762958.1"/>
    <property type="molecule type" value="Genomic_DNA"/>
</dbReference>